<evidence type="ECO:0000313" key="5">
    <source>
        <dbReference type="EMBL" id="SDK61497.1"/>
    </source>
</evidence>
<gene>
    <name evidence="5" type="ORF">SAMN05216257_103435</name>
</gene>
<dbReference type="Proteomes" id="UP000199328">
    <property type="component" value="Unassembled WGS sequence"/>
</dbReference>
<keyword evidence="6" id="KW-1185">Reference proteome</keyword>
<proteinExistence type="predicted"/>
<dbReference type="InterPro" id="IPR038352">
    <property type="entry name" value="Imelysin_sf"/>
</dbReference>
<comment type="subcellular location">
    <subcellularLocation>
        <location evidence="1">Cell envelope</location>
    </subcellularLocation>
</comment>
<dbReference type="OrthoDB" id="5729110at2"/>
<accession>A0A1G9DCG4</accession>
<organism evidence="5 6">
    <name type="scientific">Meinhardsimonia xiamenensis</name>
    <dbReference type="NCBI Taxonomy" id="990712"/>
    <lineage>
        <taxon>Bacteria</taxon>
        <taxon>Pseudomonadati</taxon>
        <taxon>Pseudomonadota</taxon>
        <taxon>Alphaproteobacteria</taxon>
        <taxon>Rhodobacterales</taxon>
        <taxon>Paracoccaceae</taxon>
        <taxon>Meinhardsimonia</taxon>
    </lineage>
</organism>
<evidence type="ECO:0000259" key="4">
    <source>
        <dbReference type="Pfam" id="PF09375"/>
    </source>
</evidence>
<name>A0A1G9DCG4_9RHOB</name>
<feature type="chain" id="PRO_5011603553" description="Imelysin-like domain-containing protein" evidence="3">
    <location>
        <begin position="20"/>
        <end position="328"/>
    </location>
</feature>
<evidence type="ECO:0000256" key="2">
    <source>
        <dbReference type="ARBA" id="ARBA00022729"/>
    </source>
</evidence>
<dbReference type="EMBL" id="FNFV01000003">
    <property type="protein sequence ID" value="SDK61497.1"/>
    <property type="molecule type" value="Genomic_DNA"/>
</dbReference>
<evidence type="ECO:0000256" key="1">
    <source>
        <dbReference type="ARBA" id="ARBA00004196"/>
    </source>
</evidence>
<dbReference type="InterPro" id="IPR018976">
    <property type="entry name" value="Imelysin-like"/>
</dbReference>
<dbReference type="AlphaFoldDB" id="A0A1G9DCG4"/>
<evidence type="ECO:0000256" key="3">
    <source>
        <dbReference type="SAM" id="SignalP"/>
    </source>
</evidence>
<dbReference type="RefSeq" id="WP_092500184.1">
    <property type="nucleotide sequence ID" value="NZ_FNFV01000003.1"/>
</dbReference>
<feature type="signal peptide" evidence="3">
    <location>
        <begin position="1"/>
        <end position="19"/>
    </location>
</feature>
<dbReference type="STRING" id="990712.SAMN05216257_103435"/>
<protein>
    <recommendedName>
        <fullName evidence="4">Imelysin-like domain-containing protein</fullName>
    </recommendedName>
</protein>
<dbReference type="CDD" id="cd14659">
    <property type="entry name" value="Imelysin-like_IPPA"/>
    <property type="match status" value="1"/>
</dbReference>
<keyword evidence="2 3" id="KW-0732">Signal</keyword>
<dbReference type="GO" id="GO:0030313">
    <property type="term" value="C:cell envelope"/>
    <property type="evidence" value="ECO:0007669"/>
    <property type="project" value="UniProtKB-SubCell"/>
</dbReference>
<feature type="domain" description="Imelysin-like" evidence="4">
    <location>
        <begin position="29"/>
        <end position="307"/>
    </location>
</feature>
<reference evidence="6" key="1">
    <citation type="submission" date="2016-10" db="EMBL/GenBank/DDBJ databases">
        <authorList>
            <person name="Varghese N."/>
            <person name="Submissions S."/>
        </authorList>
    </citation>
    <scope>NUCLEOTIDE SEQUENCE [LARGE SCALE GENOMIC DNA]</scope>
    <source>
        <strain evidence="6">CGMCC 1.10789</strain>
    </source>
</reference>
<sequence length="328" mass="34894">MRHLTAVFLLVLAALPDRAGVDRALDAHILPGFARFAVAAGALGEAARADCRASTLHAPFHAAFDAWMAVGDIRLGPSETGALSVAFWPDPRGFTRRALAGLIAARDPVARDPATFATVSIAARGLFALEMLIHDPEFARYDQGDYSCTLARAITADLAAQAQALERGWREEFAPLLRNAGSPGNATFLTPAEAMRALYTQVIASLEFTAGQRLGRPLGSFERPRPRLAEAWRSGRSLRNALLASESAHALATALADTPLPRSDAALARVREAAAAITDPAFQDITDPVARLRLEILQQAVRALKSAIEAEIGSRLGLTAGFNAQDGD</sequence>
<dbReference type="Pfam" id="PF09375">
    <property type="entry name" value="Peptidase_M75"/>
    <property type="match status" value="1"/>
</dbReference>
<evidence type="ECO:0000313" key="6">
    <source>
        <dbReference type="Proteomes" id="UP000199328"/>
    </source>
</evidence>
<dbReference type="InterPro" id="IPR034984">
    <property type="entry name" value="Imelysin-like_IPPA"/>
</dbReference>
<dbReference type="Gene3D" id="1.20.1420.20">
    <property type="entry name" value="M75 peptidase, HXXE motif"/>
    <property type="match status" value="1"/>
</dbReference>